<comment type="caution">
    <text evidence="1">The sequence shown here is derived from an EMBL/GenBank/DDBJ whole genome shotgun (WGS) entry which is preliminary data.</text>
</comment>
<evidence type="ECO:0000313" key="1">
    <source>
        <dbReference type="EMBL" id="CAH6720850.1"/>
    </source>
</evidence>
<protein>
    <submittedName>
        <fullName evidence="1">Uncharacterized WD repeat-containing protein</fullName>
    </submittedName>
</protein>
<proteinExistence type="predicted"/>
<dbReference type="EMBL" id="CALSDN010000004">
    <property type="protein sequence ID" value="CAH6720850.1"/>
    <property type="molecule type" value="Genomic_DNA"/>
</dbReference>
<dbReference type="Proteomes" id="UP001152531">
    <property type="component" value="Unassembled WGS sequence"/>
</dbReference>
<name>A0ACA9Y761_9ASCO</name>
<keyword evidence="2" id="KW-1185">Reference proteome</keyword>
<gene>
    <name evidence="1" type="ORF">CLIB1444_04S09340</name>
</gene>
<accession>A0ACA9Y761</accession>
<sequence>MNAHLDYRWNGDVDEWVLAVELWNQGFVCSTSNGVVRTYDFTGGPMNQFTAHEGSINAIKFIDSNLLSTCSTDGIKIWDLRTQQQVHGLTNDNNTFLSLDYRQNILAGGTELMGTDAELHLWDIRNPQAPMKSYVDSHHDDITAIKFHPTQSQYLMSGSTDGYVNIYDLNETDEDDSLHQVINYNSVHSCNFISPQRIAILSHMETLSFHSLNNTNYETIEEKEMNDLGDVRSNWTDCEYVIDLNPQGFVSFGANSANSLSLVPFNGKSETFDLSKRINFPGAHGEEVVRDMKVWDGKALTCGEDGVVKLWKLPYVVELNEVSEEKEKKEKKHKDKKDKKHKDKKDKKDRKDKKHKDKKDKKDDVRFKPY</sequence>
<organism evidence="1 2">
    <name type="scientific">[Candida] jaroonii</name>
    <dbReference type="NCBI Taxonomy" id="467808"/>
    <lineage>
        <taxon>Eukaryota</taxon>
        <taxon>Fungi</taxon>
        <taxon>Dikarya</taxon>
        <taxon>Ascomycota</taxon>
        <taxon>Saccharomycotina</taxon>
        <taxon>Pichiomycetes</taxon>
        <taxon>Debaryomycetaceae</taxon>
        <taxon>Yamadazyma</taxon>
    </lineage>
</organism>
<reference evidence="1" key="1">
    <citation type="submission" date="2022-06" db="EMBL/GenBank/DDBJ databases">
        <authorList>
            <person name="Legras J.-L."/>
            <person name="Devillers H."/>
            <person name="Grondin C."/>
        </authorList>
    </citation>
    <scope>NUCLEOTIDE SEQUENCE</scope>
    <source>
        <strain evidence="1">CLIB 1444</strain>
    </source>
</reference>
<evidence type="ECO:0000313" key="2">
    <source>
        <dbReference type="Proteomes" id="UP001152531"/>
    </source>
</evidence>